<dbReference type="Proteomes" id="UP000587586">
    <property type="component" value="Unassembled WGS sequence"/>
</dbReference>
<gene>
    <name evidence="1" type="ORF">GMLC_23600</name>
</gene>
<name>A0A6V8N8F1_9BACT</name>
<organism evidence="1 2">
    <name type="scientific">Geomonas limicola</name>
    <dbReference type="NCBI Taxonomy" id="2740186"/>
    <lineage>
        <taxon>Bacteria</taxon>
        <taxon>Pseudomonadati</taxon>
        <taxon>Thermodesulfobacteriota</taxon>
        <taxon>Desulfuromonadia</taxon>
        <taxon>Geobacterales</taxon>
        <taxon>Geobacteraceae</taxon>
        <taxon>Geomonas</taxon>
    </lineage>
</organism>
<dbReference type="EMBL" id="BLXZ01000004">
    <property type="protein sequence ID" value="GFO68781.1"/>
    <property type="molecule type" value="Genomic_DNA"/>
</dbReference>
<evidence type="ECO:0000313" key="2">
    <source>
        <dbReference type="Proteomes" id="UP000587586"/>
    </source>
</evidence>
<protein>
    <submittedName>
        <fullName evidence="1">Uncharacterized protein</fullName>
    </submittedName>
</protein>
<proteinExistence type="predicted"/>
<evidence type="ECO:0000313" key="1">
    <source>
        <dbReference type="EMBL" id="GFO68781.1"/>
    </source>
</evidence>
<keyword evidence="2" id="KW-1185">Reference proteome</keyword>
<reference evidence="2" key="1">
    <citation type="submission" date="2020-06" db="EMBL/GenBank/DDBJ databases">
        <title>Draft genomic sequecing of Geomonas sp. Red745.</title>
        <authorList>
            <person name="Itoh H."/>
            <person name="Xu Z.X."/>
            <person name="Ushijima N."/>
            <person name="Masuda Y."/>
            <person name="Shiratori Y."/>
            <person name="Senoo K."/>
        </authorList>
    </citation>
    <scope>NUCLEOTIDE SEQUENCE [LARGE SCALE GENOMIC DNA]</scope>
    <source>
        <strain evidence="2">Red745</strain>
    </source>
</reference>
<dbReference type="AlphaFoldDB" id="A0A6V8N8F1"/>
<accession>A0A6V8N8F1</accession>
<sequence>MRIARLDISDMRVDREHLGSTDVPIYGSGASDWVRSGLLSLSEFGYFQPQVDSTAPPSGLSLKVSLNRTSCRGTLMHMRCTVLMEVEYYLDGKFIQKTPYYGAEMDDRSIWVGTSHFGEDAVIKTLNSALDQCLVQIGTDIKKMYKGL</sequence>
<comment type="caution">
    <text evidence="1">The sequence shown here is derived from an EMBL/GenBank/DDBJ whole genome shotgun (WGS) entry which is preliminary data.</text>
</comment>